<evidence type="ECO:0000256" key="1">
    <source>
        <dbReference type="SAM" id="MobiDB-lite"/>
    </source>
</evidence>
<proteinExistence type="predicted"/>
<sequence>MVHRSPEDSPFVEEAPFPSKFPSTLSRKNSCEPSYDYYQEDFIYYRPPDREYFEGPFSEVQCQYWYKEGFFYNGLEFKFAPDGEIETLESLKARNGRECPFQEGGGQQSVSHSMQLMVSTLMDRVGNLSAEIDLLRGEKMELQISRKLEVDPLTNRVKELMDKDVNNDHYRRETERRLKEMQDEIAELKERSVSNVAVNADFEAESSVTTDGRDIDFSETPSLCERTAVDPSICEEVTEVRNELERLQNNVRSLDKFTFKISKKVEEFKCTLKVVDVIGEGLNSKDGVYDRLAYLEQSVEEIQDAIEPKNNRTMTEEVIKTDEEIVLPVNRVNGENILSDGSTPDEWYSPSREIVTPQYSEIDLKFASISESLAAASAKIWAAPENIVEIGEHADSWENVDEEAAFSKWNGDEMTMKRDELITPPMDENAQLIVGDIDKENIEATIHTDSSNLEYMANGLVILLQTKEQGCEDANDEDFENLTGAIKGAKMLQIAESLKQHFGKALICEVCSTAEKKIELKNAIEYFEHLNRAHFKKSRGADKMVVTHFTYLLKLFKAQIPIPISLAKRQYAEREKNKPWLKRDKTPPNGKTPGKKRK</sequence>
<dbReference type="InterPro" id="IPR003169">
    <property type="entry name" value="GYF"/>
</dbReference>
<dbReference type="Proteomes" id="UP000005239">
    <property type="component" value="Unassembled WGS sequence"/>
</dbReference>
<reference evidence="3" key="1">
    <citation type="journal article" date="2008" name="Nat. Genet.">
        <title>The Pristionchus pacificus genome provides a unique perspective on nematode lifestyle and parasitism.</title>
        <authorList>
            <person name="Dieterich C."/>
            <person name="Clifton S.W."/>
            <person name="Schuster L.N."/>
            <person name="Chinwalla A."/>
            <person name="Delehaunty K."/>
            <person name="Dinkelacker I."/>
            <person name="Fulton L."/>
            <person name="Fulton R."/>
            <person name="Godfrey J."/>
            <person name="Minx P."/>
            <person name="Mitreva M."/>
            <person name="Roeseler W."/>
            <person name="Tian H."/>
            <person name="Witte H."/>
            <person name="Yang S.P."/>
            <person name="Wilson R.K."/>
            <person name="Sommer R.J."/>
        </authorList>
    </citation>
    <scope>NUCLEOTIDE SEQUENCE [LARGE SCALE GENOMIC DNA]</scope>
    <source>
        <strain evidence="3">PS312</strain>
    </source>
</reference>
<dbReference type="AlphaFoldDB" id="A0A2A6CZK7"/>
<dbReference type="SUPFAM" id="SSF55277">
    <property type="entry name" value="GYF domain"/>
    <property type="match status" value="1"/>
</dbReference>
<evidence type="ECO:0000313" key="3">
    <source>
        <dbReference type="Proteomes" id="UP000005239"/>
    </source>
</evidence>
<organism evidence="2 3">
    <name type="scientific">Pristionchus pacificus</name>
    <name type="common">Parasitic nematode worm</name>
    <dbReference type="NCBI Taxonomy" id="54126"/>
    <lineage>
        <taxon>Eukaryota</taxon>
        <taxon>Metazoa</taxon>
        <taxon>Ecdysozoa</taxon>
        <taxon>Nematoda</taxon>
        <taxon>Chromadorea</taxon>
        <taxon>Rhabditida</taxon>
        <taxon>Rhabditina</taxon>
        <taxon>Diplogasteromorpha</taxon>
        <taxon>Diplogasteroidea</taxon>
        <taxon>Neodiplogasteridae</taxon>
        <taxon>Pristionchus</taxon>
    </lineage>
</organism>
<name>A0A2A6CZK7_PRIPA</name>
<feature type="region of interest" description="Disordered" evidence="1">
    <location>
        <begin position="573"/>
        <end position="598"/>
    </location>
</feature>
<protein>
    <submittedName>
        <fullName evidence="2">GYF domain-containing protein</fullName>
    </submittedName>
</protein>
<dbReference type="EnsemblMetazoa" id="PPA18386.1">
    <property type="protein sequence ID" value="PPA18386.1"/>
    <property type="gene ID" value="WBGene00107940"/>
</dbReference>
<reference evidence="2" key="2">
    <citation type="submission" date="2022-06" db="UniProtKB">
        <authorList>
            <consortium name="EnsemblMetazoa"/>
        </authorList>
    </citation>
    <scope>IDENTIFICATION</scope>
    <source>
        <strain evidence="2">PS312</strain>
    </source>
</reference>
<accession>A0A8R1YKZ9</accession>
<feature type="compositionally biased region" description="Basic and acidic residues" evidence="1">
    <location>
        <begin position="573"/>
        <end position="586"/>
    </location>
</feature>
<dbReference type="InterPro" id="IPR035445">
    <property type="entry name" value="GYF-like_dom_sf"/>
</dbReference>
<evidence type="ECO:0000313" key="2">
    <source>
        <dbReference type="EnsemblMetazoa" id="PPA18386.1"/>
    </source>
</evidence>
<accession>A0A2A6CZK7</accession>
<feature type="region of interest" description="Disordered" evidence="1">
    <location>
        <begin position="1"/>
        <end position="23"/>
    </location>
</feature>
<gene>
    <name evidence="2" type="primary">WBGene00107940</name>
</gene>
<keyword evidence="3" id="KW-1185">Reference proteome</keyword>
<dbReference type="PROSITE" id="PS50829">
    <property type="entry name" value="GYF"/>
    <property type="match status" value="1"/>
</dbReference>